<feature type="binding site" evidence="2">
    <location>
        <position position="112"/>
    </location>
    <ligand>
        <name>FAD</name>
        <dbReference type="ChEBI" id="CHEBI:57692"/>
    </ligand>
</feature>
<feature type="domain" description="Glucose-methanol-choline oxidoreductase N-terminal" evidence="3">
    <location>
        <begin position="298"/>
        <end position="312"/>
    </location>
</feature>
<dbReference type="InterPro" id="IPR036188">
    <property type="entry name" value="FAD/NAD-bd_sf"/>
</dbReference>
<protein>
    <recommendedName>
        <fullName evidence="3">Glucose-methanol-choline oxidoreductase N-terminal domain-containing protein</fullName>
    </recommendedName>
</protein>
<dbReference type="InterPro" id="IPR012132">
    <property type="entry name" value="GMC_OxRdtase"/>
</dbReference>
<evidence type="ECO:0000259" key="3">
    <source>
        <dbReference type="PROSITE" id="PS00624"/>
    </source>
</evidence>
<evidence type="ECO:0000256" key="1">
    <source>
        <dbReference type="ARBA" id="ARBA00010790"/>
    </source>
</evidence>
<dbReference type="Proteomes" id="UP001337655">
    <property type="component" value="Unassembled WGS sequence"/>
</dbReference>
<dbReference type="Gene3D" id="3.30.560.10">
    <property type="entry name" value="Glucose Oxidase, domain 3"/>
    <property type="match status" value="1"/>
</dbReference>
<dbReference type="GeneID" id="89924552"/>
<dbReference type="RefSeq" id="XP_064661801.1">
    <property type="nucleotide sequence ID" value="XM_064800462.1"/>
</dbReference>
<evidence type="ECO:0000313" key="5">
    <source>
        <dbReference type="Proteomes" id="UP001337655"/>
    </source>
</evidence>
<comment type="caution">
    <text evidence="4">The sequence shown here is derived from an EMBL/GenBank/DDBJ whole genome shotgun (WGS) entry which is preliminary data.</text>
</comment>
<proteinExistence type="inferred from homology"/>
<gene>
    <name evidence="4" type="ORF">LTR77_003205</name>
</gene>
<dbReference type="InterPro" id="IPR007867">
    <property type="entry name" value="GMC_OxRtase_C"/>
</dbReference>
<dbReference type="PROSITE" id="PS00624">
    <property type="entry name" value="GMC_OXRED_2"/>
    <property type="match status" value="1"/>
</dbReference>
<dbReference type="Pfam" id="PF05199">
    <property type="entry name" value="GMC_oxred_C"/>
    <property type="match status" value="1"/>
</dbReference>
<accession>A0AAV9PIH9</accession>
<dbReference type="EMBL" id="JAVRRT010000004">
    <property type="protein sequence ID" value="KAK5173083.1"/>
    <property type="molecule type" value="Genomic_DNA"/>
</dbReference>
<name>A0AAV9PIH9_9PEZI</name>
<comment type="cofactor">
    <cofactor evidence="2">
        <name>FAD</name>
        <dbReference type="ChEBI" id="CHEBI:57692"/>
    </cofactor>
</comment>
<dbReference type="AlphaFoldDB" id="A0AAV9PIH9"/>
<dbReference type="SUPFAM" id="SSF51905">
    <property type="entry name" value="FAD/NAD(P)-binding domain"/>
    <property type="match status" value="1"/>
</dbReference>
<keyword evidence="5" id="KW-1185">Reference proteome</keyword>
<dbReference type="PANTHER" id="PTHR11552:SF78">
    <property type="entry name" value="GLUCOSE-METHANOL-CHOLINE OXIDOREDUCTASE N-TERMINAL DOMAIN-CONTAINING PROTEIN"/>
    <property type="match status" value="1"/>
</dbReference>
<evidence type="ECO:0000313" key="4">
    <source>
        <dbReference type="EMBL" id="KAK5173083.1"/>
    </source>
</evidence>
<dbReference type="PANTHER" id="PTHR11552">
    <property type="entry name" value="GLUCOSE-METHANOL-CHOLINE GMC OXIDOREDUCTASE"/>
    <property type="match status" value="1"/>
</dbReference>
<keyword evidence="2" id="KW-0274">FAD</keyword>
<feature type="binding site" evidence="2">
    <location>
        <begin position="552"/>
        <end position="553"/>
    </location>
    <ligand>
        <name>FAD</name>
        <dbReference type="ChEBI" id="CHEBI:57692"/>
    </ligand>
</feature>
<reference evidence="4 5" key="1">
    <citation type="submission" date="2023-08" db="EMBL/GenBank/DDBJ databases">
        <title>Black Yeasts Isolated from many extreme environments.</title>
        <authorList>
            <person name="Coleine C."/>
            <person name="Stajich J.E."/>
            <person name="Selbmann L."/>
        </authorList>
    </citation>
    <scope>NUCLEOTIDE SEQUENCE [LARGE SCALE GENOMIC DNA]</scope>
    <source>
        <strain evidence="4 5">CCFEE 5935</strain>
    </source>
</reference>
<dbReference type="InterPro" id="IPR000172">
    <property type="entry name" value="GMC_OxRdtase_N"/>
</dbReference>
<keyword evidence="2" id="KW-0285">Flavoprotein</keyword>
<organism evidence="4 5">
    <name type="scientific">Saxophila tyrrhenica</name>
    <dbReference type="NCBI Taxonomy" id="1690608"/>
    <lineage>
        <taxon>Eukaryota</taxon>
        <taxon>Fungi</taxon>
        <taxon>Dikarya</taxon>
        <taxon>Ascomycota</taxon>
        <taxon>Pezizomycotina</taxon>
        <taxon>Dothideomycetes</taxon>
        <taxon>Dothideomycetidae</taxon>
        <taxon>Mycosphaerellales</taxon>
        <taxon>Extremaceae</taxon>
        <taxon>Saxophila</taxon>
    </lineage>
</organism>
<dbReference type="GO" id="GO:0050660">
    <property type="term" value="F:flavin adenine dinucleotide binding"/>
    <property type="evidence" value="ECO:0007669"/>
    <property type="project" value="InterPro"/>
</dbReference>
<feature type="binding site" evidence="2">
    <location>
        <position position="251"/>
    </location>
    <ligand>
        <name>FAD</name>
        <dbReference type="ChEBI" id="CHEBI:57692"/>
    </ligand>
</feature>
<sequence length="625" mass="67502">MPISNKIAEGVEEVDVIIAGGQYILYIALAHINSRTGGTAACVVAGRLAAADPNLSILLIEGGENNHNLDSVRNGAQLIEHLQPTSRTAIFNVGKPTDAVAGRPQIVPSGGVLGGGSSINIMLYSRAQGCDFDSWKMPGWSTKEILPFMKKLETYHGSGTKNHGDRGPVQISNGAFRGIKSQEDWLSAASKLGYQEYTDLQDPTSVNNGWERAMKYSTPEGDRADSAHAYIHPLLEDGKHINLHVLCESKVVRVLFDDNKRAVGVEYMPNPAYQPQTGVGEPPKFSVKARKLVVVSCGACGTPQVLERSGVGNPDILKKANVPVVADVPGVGENYDDHTLVGYTITTNLGPDDTQDAFATGRASAEDRRAKGMLGWNGCDTHGKFRPTEEEVEALGSDFKEAWDRDYKDQPNRPLMMAATLAGNMGDPTLVPAGQYFSIAAYSAYSYSRGYLHITGPDWHDPIDFDPAYLSDKHNLDLKMNIWAYKRLRTIMRTTSMYTGELQFMHPVFPEGSEAACVSATDAKSVVASPKYTAEDDKAIEKFLRERVGSCWHSLGTAKMGARAEKGVVDEKLNVYGVEGLKVVDLSIAPGMVGANTNNTAYVVGEKGASLILAELGLADADDSI</sequence>
<dbReference type="GO" id="GO:0016614">
    <property type="term" value="F:oxidoreductase activity, acting on CH-OH group of donors"/>
    <property type="evidence" value="ECO:0007669"/>
    <property type="project" value="InterPro"/>
</dbReference>
<comment type="similarity">
    <text evidence="1">Belongs to the GMC oxidoreductase family.</text>
</comment>
<dbReference type="Gene3D" id="3.50.50.60">
    <property type="entry name" value="FAD/NAD(P)-binding domain"/>
    <property type="match status" value="1"/>
</dbReference>
<dbReference type="PIRSF" id="PIRSF000137">
    <property type="entry name" value="Alcohol_oxidase"/>
    <property type="match status" value="1"/>
</dbReference>
<dbReference type="Pfam" id="PF00732">
    <property type="entry name" value="GMC_oxred_N"/>
    <property type="match status" value="1"/>
</dbReference>
<evidence type="ECO:0000256" key="2">
    <source>
        <dbReference type="PIRSR" id="PIRSR000137-2"/>
    </source>
</evidence>
<dbReference type="SUPFAM" id="SSF54373">
    <property type="entry name" value="FAD-linked reductases, C-terminal domain"/>
    <property type="match status" value="1"/>
</dbReference>